<reference evidence="8" key="1">
    <citation type="journal article" date="2020" name="Stud. Mycol.">
        <title>101 Dothideomycetes genomes: a test case for predicting lifestyles and emergence of pathogens.</title>
        <authorList>
            <person name="Haridas S."/>
            <person name="Albert R."/>
            <person name="Binder M."/>
            <person name="Bloem J."/>
            <person name="Labutti K."/>
            <person name="Salamov A."/>
            <person name="Andreopoulos B."/>
            <person name="Baker S."/>
            <person name="Barry K."/>
            <person name="Bills G."/>
            <person name="Bluhm B."/>
            <person name="Cannon C."/>
            <person name="Castanera R."/>
            <person name="Culley D."/>
            <person name="Daum C."/>
            <person name="Ezra D."/>
            <person name="Gonzalez J."/>
            <person name="Henrissat B."/>
            <person name="Kuo A."/>
            <person name="Liang C."/>
            <person name="Lipzen A."/>
            <person name="Lutzoni F."/>
            <person name="Magnuson J."/>
            <person name="Mondo S."/>
            <person name="Nolan M."/>
            <person name="Ohm R."/>
            <person name="Pangilinan J."/>
            <person name="Park H.-J."/>
            <person name="Ramirez L."/>
            <person name="Alfaro M."/>
            <person name="Sun H."/>
            <person name="Tritt A."/>
            <person name="Yoshinaga Y."/>
            <person name="Zwiers L.-H."/>
            <person name="Turgeon B."/>
            <person name="Goodwin S."/>
            <person name="Spatafora J."/>
            <person name="Crous P."/>
            <person name="Grigoriev I."/>
        </authorList>
    </citation>
    <scope>NUCLEOTIDE SEQUENCE</scope>
    <source>
        <strain evidence="8">CBS 269.34</strain>
    </source>
</reference>
<dbReference type="InterPro" id="IPR051694">
    <property type="entry name" value="Immunoregulatory_rcpt-like"/>
</dbReference>
<protein>
    <submittedName>
        <fullName evidence="8">Uncharacterized protein</fullName>
    </submittedName>
</protein>
<dbReference type="OrthoDB" id="3643373at2759"/>
<dbReference type="Proteomes" id="UP000799750">
    <property type="component" value="Unassembled WGS sequence"/>
</dbReference>
<evidence type="ECO:0000256" key="5">
    <source>
        <dbReference type="SAM" id="Coils"/>
    </source>
</evidence>
<dbReference type="AlphaFoldDB" id="A0A6A6QBI2"/>
<feature type="region of interest" description="Disordered" evidence="6">
    <location>
        <begin position="219"/>
        <end position="266"/>
    </location>
</feature>
<feature type="coiled-coil region" evidence="5">
    <location>
        <begin position="374"/>
        <end position="414"/>
    </location>
</feature>
<evidence type="ECO:0000256" key="2">
    <source>
        <dbReference type="ARBA" id="ARBA00022692"/>
    </source>
</evidence>
<keyword evidence="2 7" id="KW-0812">Transmembrane</keyword>
<proteinExistence type="predicted"/>
<gene>
    <name evidence="8" type="ORF">BU16DRAFT_183131</name>
</gene>
<accession>A0A6A6QBI2</accession>
<evidence type="ECO:0000256" key="4">
    <source>
        <dbReference type="ARBA" id="ARBA00023136"/>
    </source>
</evidence>
<dbReference type="PANTHER" id="PTHR15549">
    <property type="entry name" value="PAIRED IMMUNOGLOBULIN-LIKE TYPE 2 RECEPTOR"/>
    <property type="match status" value="1"/>
</dbReference>
<keyword evidence="9" id="KW-1185">Reference proteome</keyword>
<organism evidence="8 9">
    <name type="scientific">Lophium mytilinum</name>
    <dbReference type="NCBI Taxonomy" id="390894"/>
    <lineage>
        <taxon>Eukaryota</taxon>
        <taxon>Fungi</taxon>
        <taxon>Dikarya</taxon>
        <taxon>Ascomycota</taxon>
        <taxon>Pezizomycotina</taxon>
        <taxon>Dothideomycetes</taxon>
        <taxon>Pleosporomycetidae</taxon>
        <taxon>Mytilinidiales</taxon>
        <taxon>Mytilinidiaceae</taxon>
        <taxon>Lophium</taxon>
    </lineage>
</organism>
<evidence type="ECO:0000256" key="6">
    <source>
        <dbReference type="SAM" id="MobiDB-lite"/>
    </source>
</evidence>
<keyword evidence="5" id="KW-0175">Coiled coil</keyword>
<keyword evidence="4 7" id="KW-0472">Membrane</keyword>
<evidence type="ECO:0000313" key="9">
    <source>
        <dbReference type="Proteomes" id="UP000799750"/>
    </source>
</evidence>
<feature type="compositionally biased region" description="Low complexity" evidence="6">
    <location>
        <begin position="219"/>
        <end position="239"/>
    </location>
</feature>
<evidence type="ECO:0000256" key="3">
    <source>
        <dbReference type="ARBA" id="ARBA00022989"/>
    </source>
</evidence>
<dbReference type="GO" id="GO:0071944">
    <property type="term" value="C:cell periphery"/>
    <property type="evidence" value="ECO:0007669"/>
    <property type="project" value="UniProtKB-ARBA"/>
</dbReference>
<keyword evidence="3 7" id="KW-1133">Transmembrane helix</keyword>
<dbReference type="GO" id="GO:0016020">
    <property type="term" value="C:membrane"/>
    <property type="evidence" value="ECO:0007669"/>
    <property type="project" value="UniProtKB-SubCell"/>
</dbReference>
<sequence length="418" mass="44232">MPAPTGELTDRADIQYYNVGPLTTIWTPPDICLKTTTVVYNAGYAIPHVMSSFTDATNAGVNIRSECYPSWTSSLTATLIDKMTLFNSIWPDLGFYFYSPGVCPEGWKAACTQTTLIGNVEYNSVGLSIGKDTTLAMCCPSGFTCGTIGTYLQTCQQSSSGDISNVAEWNTNTPPTITSLGTMNLQNAELMAVSIIPILWENSDTDVLSLMGITPTGAYAPTSSSSSSTPAPSSTLSTALKTTFQSASRTTTPPPPSTSSAAPAVAQGKSRLSSGAKAGIAIGVIGAVAIFAGFLALFIRRRRSKQADLAATNRNGGHSDLPELRSPLTATALSATAEKHNAPETEPNTVPAAVPAAPTFAAASLSTQPSPARLDFLRSRIDAVRAEKERLHRMAELEALEFQLQREILEAQRMETGT</sequence>
<feature type="transmembrane region" description="Helical" evidence="7">
    <location>
        <begin position="278"/>
        <end position="299"/>
    </location>
</feature>
<evidence type="ECO:0000256" key="7">
    <source>
        <dbReference type="SAM" id="Phobius"/>
    </source>
</evidence>
<dbReference type="CDD" id="cd12087">
    <property type="entry name" value="TM_EGFR-like"/>
    <property type="match status" value="1"/>
</dbReference>
<evidence type="ECO:0000313" key="8">
    <source>
        <dbReference type="EMBL" id="KAF2489501.1"/>
    </source>
</evidence>
<evidence type="ECO:0000256" key="1">
    <source>
        <dbReference type="ARBA" id="ARBA00004167"/>
    </source>
</evidence>
<dbReference type="EMBL" id="MU004199">
    <property type="protein sequence ID" value="KAF2489501.1"/>
    <property type="molecule type" value="Genomic_DNA"/>
</dbReference>
<comment type="subcellular location">
    <subcellularLocation>
        <location evidence="1">Membrane</location>
        <topology evidence="1">Single-pass membrane protein</topology>
    </subcellularLocation>
</comment>
<name>A0A6A6QBI2_9PEZI</name>